<name>A0A194REA9_PAPMA</name>
<evidence type="ECO:0000259" key="2">
    <source>
        <dbReference type="PROSITE" id="PS50802"/>
    </source>
</evidence>
<feature type="domain" description="OTU" evidence="2">
    <location>
        <begin position="1"/>
        <end position="62"/>
    </location>
</feature>
<organism evidence="3 4">
    <name type="scientific">Papilio machaon</name>
    <name type="common">Old World swallowtail butterfly</name>
    <dbReference type="NCBI Taxonomy" id="76193"/>
    <lineage>
        <taxon>Eukaryota</taxon>
        <taxon>Metazoa</taxon>
        <taxon>Ecdysozoa</taxon>
        <taxon>Arthropoda</taxon>
        <taxon>Hexapoda</taxon>
        <taxon>Insecta</taxon>
        <taxon>Pterygota</taxon>
        <taxon>Neoptera</taxon>
        <taxon>Endopterygota</taxon>
        <taxon>Lepidoptera</taxon>
        <taxon>Glossata</taxon>
        <taxon>Ditrysia</taxon>
        <taxon>Papilionoidea</taxon>
        <taxon>Papilionidae</taxon>
        <taxon>Papilioninae</taxon>
        <taxon>Papilio</taxon>
    </lineage>
</organism>
<accession>A0A194REA9</accession>
<dbReference type="Gene3D" id="3.90.70.80">
    <property type="match status" value="1"/>
</dbReference>
<dbReference type="AlphaFoldDB" id="A0A194REA9"/>
<feature type="region of interest" description="Disordered" evidence="1">
    <location>
        <begin position="490"/>
        <end position="529"/>
    </location>
</feature>
<evidence type="ECO:0000313" key="4">
    <source>
        <dbReference type="Proteomes" id="UP000053240"/>
    </source>
</evidence>
<dbReference type="PROSITE" id="PS50802">
    <property type="entry name" value="OTU"/>
    <property type="match status" value="1"/>
</dbReference>
<gene>
    <name evidence="3" type="ORF">RR48_08173</name>
</gene>
<reference evidence="3 4" key="1">
    <citation type="journal article" date="2015" name="Nat. Commun.">
        <title>Outbred genome sequencing and CRISPR/Cas9 gene editing in butterflies.</title>
        <authorList>
            <person name="Li X."/>
            <person name="Fan D."/>
            <person name="Zhang W."/>
            <person name="Liu G."/>
            <person name="Zhang L."/>
            <person name="Zhao L."/>
            <person name="Fang X."/>
            <person name="Chen L."/>
            <person name="Dong Y."/>
            <person name="Chen Y."/>
            <person name="Ding Y."/>
            <person name="Zhao R."/>
            <person name="Feng M."/>
            <person name="Zhu Y."/>
            <person name="Feng Y."/>
            <person name="Jiang X."/>
            <person name="Zhu D."/>
            <person name="Xiang H."/>
            <person name="Feng X."/>
            <person name="Li S."/>
            <person name="Wang J."/>
            <person name="Zhang G."/>
            <person name="Kronforst M.R."/>
            <person name="Wang W."/>
        </authorList>
    </citation>
    <scope>NUCLEOTIDE SEQUENCE [LARGE SCALE GENOMIC DNA]</scope>
    <source>
        <strain evidence="3">Ya'a_city_454_Pm</strain>
        <tissue evidence="3">Whole body</tissue>
    </source>
</reference>
<feature type="region of interest" description="Disordered" evidence="1">
    <location>
        <begin position="326"/>
        <end position="408"/>
    </location>
</feature>
<feature type="compositionally biased region" description="Low complexity" evidence="1">
    <location>
        <begin position="371"/>
        <end position="387"/>
    </location>
</feature>
<evidence type="ECO:0000313" key="3">
    <source>
        <dbReference type="EMBL" id="KPJ16168.1"/>
    </source>
</evidence>
<dbReference type="EMBL" id="KQ460297">
    <property type="protein sequence ID" value="KPJ16168.1"/>
    <property type="molecule type" value="Genomic_DNA"/>
</dbReference>
<dbReference type="CDD" id="cd20380">
    <property type="entry name" value="Tudor_TDRD13-like"/>
    <property type="match status" value="1"/>
</dbReference>
<dbReference type="InParanoid" id="A0A194REA9"/>
<dbReference type="InterPro" id="IPR003323">
    <property type="entry name" value="OTU_dom"/>
</dbReference>
<dbReference type="STRING" id="76193.A0A194REA9"/>
<dbReference type="InterPro" id="IPR049770">
    <property type="entry name" value="OTU_Tudor"/>
</dbReference>
<feature type="compositionally biased region" description="Basic and acidic residues" evidence="1">
    <location>
        <begin position="338"/>
        <end position="358"/>
    </location>
</feature>
<sequence length="529" mass="59891">MSNPSEWGGLIEISAMSHLYRRDFVIFEANKGPQTKICNGYGNTIYLFYSPDTKHFDAVYTKEFINTSSFCQSLVYEILYDGVYKIKDLPYAVDKMLHDKIPSNHIEYFMSENVERRKKQKDRAKIFIETISDDDKDKNNNAVALKCKHHTEDIERGSLLKESLSIFVFNRSLIQLENVCINCLNVNSAKDLLDNGITPFPYKVAKALDPDIYRNIEFDVWSELRREFRYGARYSDGTTLQVGVKCLCKLQTDQSVPYHCHIQEMSPDGGPCLVFIEELGEKRVVSYDQLEPLPIEEIRPWAPPYRFSRTSSQFLSLSQMLQQIGNITRKQGIKGRNKKGDDMKSTEKNPMKNNEKIEPQPPFKRGGNHQDGGNQNNNHNQNKGHNNMPNKGSNNRRNSHNERGGAPQVYGVVGAGGAEGECVLEQPLLSVPYCQYPPPLYPLPYYPMEDPAMMGMMGGMGYVGYDEGLEYGPPVQHYYAAPHYPPPAALPPAAAAPPAPLPHHLAQHAPHAHPPHPPPPHHQHHAEHK</sequence>
<feature type="compositionally biased region" description="Basic residues" evidence="1">
    <location>
        <begin position="510"/>
        <end position="529"/>
    </location>
</feature>
<dbReference type="Proteomes" id="UP000053240">
    <property type="component" value="Unassembled WGS sequence"/>
</dbReference>
<evidence type="ECO:0000256" key="1">
    <source>
        <dbReference type="SAM" id="MobiDB-lite"/>
    </source>
</evidence>
<proteinExistence type="predicted"/>
<feature type="compositionally biased region" description="Pro residues" evidence="1">
    <location>
        <begin position="490"/>
        <end position="501"/>
    </location>
</feature>
<keyword evidence="4" id="KW-1185">Reference proteome</keyword>
<protein>
    <submittedName>
        <fullName evidence="3">Protein ovarian tumor locus</fullName>
    </submittedName>
</protein>